<evidence type="ECO:0000256" key="1">
    <source>
        <dbReference type="ARBA" id="ARBA00022723"/>
    </source>
</evidence>
<feature type="domain" description="C2H2-type" evidence="7">
    <location>
        <begin position="414"/>
        <end position="436"/>
    </location>
</feature>
<keyword evidence="9" id="KW-1185">Reference proteome</keyword>
<keyword evidence="2" id="KW-0677">Repeat</keyword>
<reference evidence="8" key="1">
    <citation type="submission" date="2023-06" db="EMBL/GenBank/DDBJ databases">
        <title>Genomic analysis of the entomopathogenic nematode Steinernema hermaphroditum.</title>
        <authorList>
            <person name="Schwarz E.M."/>
            <person name="Heppert J.K."/>
            <person name="Baniya A."/>
            <person name="Schwartz H.T."/>
            <person name="Tan C.-H."/>
            <person name="Antoshechkin I."/>
            <person name="Sternberg P.W."/>
            <person name="Goodrich-Blair H."/>
            <person name="Dillman A.R."/>
        </authorList>
    </citation>
    <scope>NUCLEOTIDE SEQUENCE</scope>
    <source>
        <strain evidence="8">PS9179</strain>
        <tissue evidence="8">Whole animal</tissue>
    </source>
</reference>
<evidence type="ECO:0000313" key="8">
    <source>
        <dbReference type="EMBL" id="KAK0426385.1"/>
    </source>
</evidence>
<protein>
    <recommendedName>
        <fullName evidence="7">C2H2-type domain-containing protein</fullName>
    </recommendedName>
</protein>
<keyword evidence="1" id="KW-0479">Metal-binding</keyword>
<dbReference type="EMBL" id="JAUCMV010000001">
    <property type="protein sequence ID" value="KAK0426385.1"/>
    <property type="molecule type" value="Genomic_DNA"/>
</dbReference>
<dbReference type="GO" id="GO:0008270">
    <property type="term" value="F:zinc ion binding"/>
    <property type="evidence" value="ECO:0007669"/>
    <property type="project" value="UniProtKB-KW"/>
</dbReference>
<dbReference type="PANTHER" id="PTHR23235">
    <property type="entry name" value="KRUEPPEL-LIKE TRANSCRIPTION FACTOR"/>
    <property type="match status" value="1"/>
</dbReference>
<dbReference type="Gene3D" id="3.30.160.60">
    <property type="entry name" value="Classic Zinc Finger"/>
    <property type="match status" value="3"/>
</dbReference>
<evidence type="ECO:0000256" key="4">
    <source>
        <dbReference type="ARBA" id="ARBA00022833"/>
    </source>
</evidence>
<keyword evidence="4" id="KW-0862">Zinc</keyword>
<proteinExistence type="predicted"/>
<name>A0AA39IL92_9BILA</name>
<dbReference type="PROSITE" id="PS00028">
    <property type="entry name" value="ZINC_FINGER_C2H2_1"/>
    <property type="match status" value="1"/>
</dbReference>
<dbReference type="InterPro" id="IPR013087">
    <property type="entry name" value="Znf_C2H2_type"/>
</dbReference>
<dbReference type="SMART" id="SM00355">
    <property type="entry name" value="ZnF_C2H2"/>
    <property type="match status" value="5"/>
</dbReference>
<sequence>MEQSFWSNSTVAQLGLTRVEIVFRFETVVVSENGANVPCYRVWLSYRNDLSKLFTVTLSPWKDEVVKQWGSAFPMVLRQLVEGSSLPADNPGCCGITLMHDAEFGGLSFYVDLASAPKANIPTAVHLMMRLASDAQFKAHLLDAVSEMKEERSATRLKIIGLENDVKCLKTALEQKERLCAWQEKELDHRRRLCETVFSQRPVEKHEVAQILDCEDATCILPKCEDDSCSHSKASPTAEDDDLVEIEGNGTFEKCPLVAKGLSEDDDEAVDADGKSPTPAPTLSPKPSNNDLLLGIATYLFCSLCPEKVSLPDSDQMTQHFIREHVDDEKRQCRACPEELPKSSNDLLSHVKVHTNRIYVCKFCGKKGRKNYLKSHIRVHSGENPFVCTVCKRTFSDSSTLRRHQTVHTGEKKHSCPICGRNMSRKDNVRVHLKSHHKNTGAGKSSEPPAVRLEEP</sequence>
<dbReference type="Pfam" id="PF00096">
    <property type="entry name" value="zf-C2H2"/>
    <property type="match status" value="2"/>
</dbReference>
<feature type="region of interest" description="Disordered" evidence="6">
    <location>
        <begin position="266"/>
        <end position="287"/>
    </location>
</feature>
<evidence type="ECO:0000256" key="5">
    <source>
        <dbReference type="PROSITE-ProRule" id="PRU00042"/>
    </source>
</evidence>
<feature type="region of interest" description="Disordered" evidence="6">
    <location>
        <begin position="433"/>
        <end position="456"/>
    </location>
</feature>
<evidence type="ECO:0000256" key="6">
    <source>
        <dbReference type="SAM" id="MobiDB-lite"/>
    </source>
</evidence>
<dbReference type="Proteomes" id="UP001175271">
    <property type="component" value="Unassembled WGS sequence"/>
</dbReference>
<accession>A0AA39IL92</accession>
<feature type="domain" description="C2H2-type" evidence="7">
    <location>
        <begin position="359"/>
        <end position="385"/>
    </location>
</feature>
<keyword evidence="3 5" id="KW-0863">Zinc-finger</keyword>
<evidence type="ECO:0000313" key="9">
    <source>
        <dbReference type="Proteomes" id="UP001175271"/>
    </source>
</evidence>
<evidence type="ECO:0000256" key="3">
    <source>
        <dbReference type="ARBA" id="ARBA00022771"/>
    </source>
</evidence>
<dbReference type="FunFam" id="3.30.160.60:FF:002343">
    <property type="entry name" value="Zinc finger protein 33A"/>
    <property type="match status" value="1"/>
</dbReference>
<dbReference type="FunFam" id="3.30.160.60:FF:000100">
    <property type="entry name" value="Zinc finger 45-like"/>
    <property type="match status" value="1"/>
</dbReference>
<feature type="domain" description="C2H2-type" evidence="7">
    <location>
        <begin position="386"/>
        <end position="413"/>
    </location>
</feature>
<dbReference type="AlphaFoldDB" id="A0AA39IL92"/>
<dbReference type="SUPFAM" id="SSF57667">
    <property type="entry name" value="beta-beta-alpha zinc fingers"/>
    <property type="match status" value="2"/>
</dbReference>
<evidence type="ECO:0000259" key="7">
    <source>
        <dbReference type="PROSITE" id="PS50157"/>
    </source>
</evidence>
<organism evidence="8 9">
    <name type="scientific">Steinernema hermaphroditum</name>
    <dbReference type="NCBI Taxonomy" id="289476"/>
    <lineage>
        <taxon>Eukaryota</taxon>
        <taxon>Metazoa</taxon>
        <taxon>Ecdysozoa</taxon>
        <taxon>Nematoda</taxon>
        <taxon>Chromadorea</taxon>
        <taxon>Rhabditida</taxon>
        <taxon>Tylenchina</taxon>
        <taxon>Panagrolaimomorpha</taxon>
        <taxon>Strongyloidoidea</taxon>
        <taxon>Steinernematidae</taxon>
        <taxon>Steinernema</taxon>
    </lineage>
</organism>
<dbReference type="PROSITE" id="PS50157">
    <property type="entry name" value="ZINC_FINGER_C2H2_2"/>
    <property type="match status" value="3"/>
</dbReference>
<gene>
    <name evidence="8" type="ORF">QR680_009683</name>
</gene>
<evidence type="ECO:0000256" key="2">
    <source>
        <dbReference type="ARBA" id="ARBA00022737"/>
    </source>
</evidence>
<dbReference type="InterPro" id="IPR036236">
    <property type="entry name" value="Znf_C2H2_sf"/>
</dbReference>
<comment type="caution">
    <text evidence="8">The sequence shown here is derived from an EMBL/GenBank/DDBJ whole genome shotgun (WGS) entry which is preliminary data.</text>
</comment>